<dbReference type="InterPro" id="IPR010870">
    <property type="entry name" value="Porin_O/P"/>
</dbReference>
<accession>R7GYL6</accession>
<feature type="signal peptide" evidence="1">
    <location>
        <begin position="1"/>
        <end position="19"/>
    </location>
</feature>
<sequence length="393" mass="44568">MKTLATLALAALAFGSVSAQEKEAKLKVLSDIKFSGYIMSQYQYSDKESNKGEKDINSFNIRMVRMALEGRVAKDFYWKAQLQVNGNTSNLTVAPRMVDAFAEWQKYDAFKVKAGQFKRPFTFENPMHPITQGFMSYSQNVTKLAGFSDRNGEHASNGRDIGVQLQGDLLKANDGHHYLHYQVGVFNGQGTNMKDVDQRKDIIGGVWVAPVKGLRIGAFGWTGSYARKGTWKVVDENHNTIYSDPEKKNPVYTKDSKVRSLAKNRYAFSVEYAAHDWTVRSEYIHSQGYSFEKTQSSGKETDCSINYAAGDKADGFYALMIAPVISKKLYAKARYDLYRPQADWHTSKTQYEIGANYWIGKHVMIAAEYARVNDRSLNKSNYNMFDLQLDVKF</sequence>
<dbReference type="SUPFAM" id="SSF56935">
    <property type="entry name" value="Porins"/>
    <property type="match status" value="1"/>
</dbReference>
<comment type="caution">
    <text evidence="2">The sequence shown here is derived from an EMBL/GenBank/DDBJ whole genome shotgun (WGS) entry which is preliminary data.</text>
</comment>
<feature type="chain" id="PRO_5004434138" evidence="1">
    <location>
        <begin position="20"/>
        <end position="393"/>
    </location>
</feature>
<keyword evidence="1" id="KW-0732">Signal</keyword>
<protein>
    <submittedName>
        <fullName evidence="2">Phosphate-selective porin O and P</fullName>
    </submittedName>
</protein>
<dbReference type="Pfam" id="PF07396">
    <property type="entry name" value="Porin_O_P"/>
    <property type="match status" value="1"/>
</dbReference>
<dbReference type="RefSeq" id="WP_022430429.1">
    <property type="nucleotide sequence ID" value="NZ_FR899256.1"/>
</dbReference>
<proteinExistence type="predicted"/>
<organism evidence="2">
    <name type="scientific">Leyella stercorea CAG:629</name>
    <dbReference type="NCBI Taxonomy" id="1263103"/>
    <lineage>
        <taxon>Bacteria</taxon>
        <taxon>Pseudomonadati</taxon>
        <taxon>Bacteroidota</taxon>
        <taxon>Bacteroidia</taxon>
        <taxon>Bacteroidales</taxon>
        <taxon>Prevotellaceae</taxon>
        <taxon>Leyella</taxon>
    </lineage>
</organism>
<dbReference type="AlphaFoldDB" id="R7GYL6"/>
<dbReference type="Gene3D" id="2.40.160.10">
    <property type="entry name" value="Porin"/>
    <property type="match status" value="1"/>
</dbReference>
<evidence type="ECO:0000313" key="2">
    <source>
        <dbReference type="EMBL" id="CDE32151.1"/>
    </source>
</evidence>
<dbReference type="Proteomes" id="UP000018072">
    <property type="component" value="Unassembled WGS sequence"/>
</dbReference>
<name>R7GYL6_9BACT</name>
<dbReference type="InterPro" id="IPR023614">
    <property type="entry name" value="Porin_dom_sf"/>
</dbReference>
<reference evidence="2" key="1">
    <citation type="submission" date="2012-11" db="EMBL/GenBank/DDBJ databases">
        <title>Dependencies among metagenomic species, viruses, plasmids and units of genetic variation.</title>
        <authorList>
            <person name="Nielsen H.B."/>
            <person name="Almeida M."/>
            <person name="Juncker A.S."/>
            <person name="Rasmussen S."/>
            <person name="Li J."/>
            <person name="Sunagawa S."/>
            <person name="Plichta D."/>
            <person name="Gautier L."/>
            <person name="Le Chatelier E."/>
            <person name="Peletier E."/>
            <person name="Bonde I."/>
            <person name="Nielsen T."/>
            <person name="Manichanh C."/>
            <person name="Arumugam M."/>
            <person name="Batto J."/>
            <person name="Santos M.B.Q.D."/>
            <person name="Blom N."/>
            <person name="Borruel N."/>
            <person name="Burgdorf K.S."/>
            <person name="Boumezbeur F."/>
            <person name="Casellas F."/>
            <person name="Dore J."/>
            <person name="Guarner F."/>
            <person name="Hansen T."/>
            <person name="Hildebrand F."/>
            <person name="Kaas R.S."/>
            <person name="Kennedy S."/>
            <person name="Kristiansen K."/>
            <person name="Kultima J.R."/>
            <person name="Leonard P."/>
            <person name="Levenez F."/>
            <person name="Lund O."/>
            <person name="Moumen B."/>
            <person name="Le Paslier D."/>
            <person name="Pons N."/>
            <person name="Pedersen O."/>
            <person name="Prifti E."/>
            <person name="Qin J."/>
            <person name="Raes J."/>
            <person name="Tap J."/>
            <person name="Tims S."/>
            <person name="Ussery D.W."/>
            <person name="Yamada T."/>
            <person name="MetaHit consortium"/>
            <person name="Renault P."/>
            <person name="Sicheritz-Ponten T."/>
            <person name="Bork P."/>
            <person name="Wang J."/>
            <person name="Brunak S."/>
            <person name="Ehrlich S.D."/>
        </authorList>
    </citation>
    <scope>NUCLEOTIDE SEQUENCE [LARGE SCALE GENOMIC DNA]</scope>
</reference>
<gene>
    <name evidence="2" type="ORF">BN741_01223</name>
</gene>
<evidence type="ECO:0000256" key="1">
    <source>
        <dbReference type="SAM" id="SignalP"/>
    </source>
</evidence>
<dbReference type="EMBL" id="CBIT010000120">
    <property type="protein sequence ID" value="CDE32151.1"/>
    <property type="molecule type" value="Genomic_DNA"/>
</dbReference>
<dbReference type="STRING" id="1263103.BN741_01223"/>